<sequence length="395" mass="42561">MKFLTESNKFWASCLLLGTILYNCTTQDAERVSPYAKKFDYVSKVKLAEIEPSTPSVEITEGNMQRSIQLVAVTTGLQEMIKTGQMPSTVKQALAAMNSIVTEAEAAELVKYVDRNRELPTSIKAKLQSIANHPSMKQYLPAISLPKYFINGKELTAEQFTTYASSTSTVSNAASPSAAQLAQSYPSPQVQNDCKAAVNTAYNSATLSLTNSYNAQINAITTKYNTSTAAASGTFDIATCQGVASTKFGTDGGTANASTGLIKDAYTAYDAAVSAINTLYNTSYPTSSTSTMINLEERNALILMYNTVKNSEIAQYKKSSATPTVATASTWHDKEYVACLAGNTSDRRTAYRNAAKQTYDSDIASVQSNYNSAMTSLTNLRNADLTSCHNQGKVN</sequence>
<protein>
    <recommendedName>
        <fullName evidence="3">Lipoprotein</fullName>
    </recommendedName>
</protein>
<keyword evidence="2" id="KW-1185">Reference proteome</keyword>
<gene>
    <name evidence="1" type="ORF">GCM10023189_32080</name>
</gene>
<reference evidence="2" key="1">
    <citation type="journal article" date="2019" name="Int. J. Syst. Evol. Microbiol.">
        <title>The Global Catalogue of Microorganisms (GCM) 10K type strain sequencing project: providing services to taxonomists for standard genome sequencing and annotation.</title>
        <authorList>
            <consortium name="The Broad Institute Genomics Platform"/>
            <consortium name="The Broad Institute Genome Sequencing Center for Infectious Disease"/>
            <person name="Wu L."/>
            <person name="Ma J."/>
        </authorList>
    </citation>
    <scope>NUCLEOTIDE SEQUENCE [LARGE SCALE GENOMIC DNA]</scope>
    <source>
        <strain evidence="2">JCM 17927</strain>
    </source>
</reference>
<dbReference type="EMBL" id="BAABHD010000030">
    <property type="protein sequence ID" value="GAA4458995.1"/>
    <property type="molecule type" value="Genomic_DNA"/>
</dbReference>
<evidence type="ECO:0000313" key="1">
    <source>
        <dbReference type="EMBL" id="GAA4458995.1"/>
    </source>
</evidence>
<organism evidence="1 2">
    <name type="scientific">Nibrella saemangeumensis</name>
    <dbReference type="NCBI Taxonomy" id="1084526"/>
    <lineage>
        <taxon>Bacteria</taxon>
        <taxon>Pseudomonadati</taxon>
        <taxon>Bacteroidota</taxon>
        <taxon>Cytophagia</taxon>
        <taxon>Cytophagales</taxon>
        <taxon>Spirosomataceae</taxon>
        <taxon>Nibrella</taxon>
    </lineage>
</organism>
<evidence type="ECO:0008006" key="3">
    <source>
        <dbReference type="Google" id="ProtNLM"/>
    </source>
</evidence>
<proteinExistence type="predicted"/>
<dbReference type="RefSeq" id="WP_345244879.1">
    <property type="nucleotide sequence ID" value="NZ_BAABHD010000030.1"/>
</dbReference>
<evidence type="ECO:0000313" key="2">
    <source>
        <dbReference type="Proteomes" id="UP001501175"/>
    </source>
</evidence>
<name>A0ABP8N3J5_9BACT</name>
<comment type="caution">
    <text evidence="1">The sequence shown here is derived from an EMBL/GenBank/DDBJ whole genome shotgun (WGS) entry which is preliminary data.</text>
</comment>
<accession>A0ABP8N3J5</accession>
<dbReference type="Proteomes" id="UP001501175">
    <property type="component" value="Unassembled WGS sequence"/>
</dbReference>